<keyword evidence="6" id="KW-0769">Symport</keyword>
<feature type="transmembrane region" description="Helical" evidence="7">
    <location>
        <begin position="311"/>
        <end position="338"/>
    </location>
</feature>
<accession>A0A1B4V3R0</accession>
<dbReference type="PROSITE" id="PS50267">
    <property type="entry name" value="NA_NEUROTRAN_SYMP_3"/>
    <property type="match status" value="1"/>
</dbReference>
<dbReference type="CDD" id="cd10336">
    <property type="entry name" value="SLC6sbd_Tyt1-Like"/>
    <property type="match status" value="1"/>
</dbReference>
<feature type="transmembrane region" description="Helical" evidence="7">
    <location>
        <begin position="179"/>
        <end position="199"/>
    </location>
</feature>
<dbReference type="GO" id="GO:0015293">
    <property type="term" value="F:symporter activity"/>
    <property type="evidence" value="ECO:0007669"/>
    <property type="project" value="UniProtKB-KW"/>
</dbReference>
<feature type="transmembrane region" description="Helical" evidence="7">
    <location>
        <begin position="389"/>
        <end position="408"/>
    </location>
</feature>
<feature type="transmembrane region" description="Helical" evidence="7">
    <location>
        <begin position="219"/>
        <end position="246"/>
    </location>
</feature>
<feature type="transmembrane region" description="Helical" evidence="7">
    <location>
        <begin position="12"/>
        <end position="33"/>
    </location>
</feature>
<keyword evidence="5 7" id="KW-0472">Membrane</keyword>
<feature type="transmembrane region" description="Helical" evidence="7">
    <location>
        <begin position="258"/>
        <end position="282"/>
    </location>
</feature>
<dbReference type="PANTHER" id="PTHR42948">
    <property type="entry name" value="TRANSPORTER"/>
    <property type="match status" value="1"/>
</dbReference>
<dbReference type="Proteomes" id="UP000218899">
    <property type="component" value="Chromosome"/>
</dbReference>
<dbReference type="OrthoDB" id="9762833at2"/>
<evidence type="ECO:0000256" key="1">
    <source>
        <dbReference type="ARBA" id="ARBA00004141"/>
    </source>
</evidence>
<keyword evidence="3 6" id="KW-0812">Transmembrane</keyword>
<dbReference type="InterPro" id="IPR037272">
    <property type="entry name" value="SNS_sf"/>
</dbReference>
<dbReference type="InterPro" id="IPR000175">
    <property type="entry name" value="Na/ntran_symport"/>
</dbReference>
<proteinExistence type="inferred from homology"/>
<dbReference type="AlphaFoldDB" id="A0A1B4V3R0"/>
<dbReference type="SUPFAM" id="SSF161070">
    <property type="entry name" value="SNF-like"/>
    <property type="match status" value="1"/>
</dbReference>
<protein>
    <recommendedName>
        <fullName evidence="6">Transporter</fullName>
    </recommendedName>
</protein>
<feature type="transmembrane region" description="Helical" evidence="7">
    <location>
        <begin position="428"/>
        <end position="452"/>
    </location>
</feature>
<dbReference type="PRINTS" id="PR00176">
    <property type="entry name" value="NANEUSMPORT"/>
</dbReference>
<gene>
    <name evidence="8" type="ORF">SVA_1613</name>
</gene>
<evidence type="ECO:0000256" key="3">
    <source>
        <dbReference type="ARBA" id="ARBA00022692"/>
    </source>
</evidence>
<keyword evidence="2 6" id="KW-0813">Transport</keyword>
<keyword evidence="9" id="KW-1185">Reference proteome</keyword>
<dbReference type="Pfam" id="PF00209">
    <property type="entry name" value="SNF"/>
    <property type="match status" value="2"/>
</dbReference>
<name>A0A1B4V3R0_9GAMM</name>
<sequence length="457" mass="49095">MTVRRTSIHGEWSSRWAFILAAAGSAIGLGNIWKFPYLAGEYGGGAFVLVYLLAVGIVGLPIMIAEILLGRRGRQSPINTMRTLAAEEGRSPHWQWLGWMGVLAGFLILSYYSVIGGWTFAYVVRMAGGLFAGATTGTVDAAFSALVSDPERLLAWHTLFMIMTMIVVARGVKSGLERAVRFMMPALFLILLLLVGYSMNTGYFTEGLRFLFAPDFARLTGAGVLAAMGQAFFSLSLGMGAIMVYGSYLPHTASIPRSAIQVAAADTTVALLAGVAIFPIIFANGLDPAQGAGLAFKSLPLAFGQMPGGSLFGALFFALLVFAAWTSAISLVEPAVAYLVENRGMNRVRACAWVGVTVWFLGLGTVFSFNLWSGATLFGLNFFEALDFLTSNVMLPLGGLLIAVFAAWRMSRKSTESELDAGPTGYRLWWVLVRYVTPVAVFIVLLHVTGLLGRLVG</sequence>
<dbReference type="KEGG" id="sva:SVA_1613"/>
<reference evidence="8 9" key="1">
    <citation type="submission" date="2015-08" db="EMBL/GenBank/DDBJ databases">
        <title>Complete genome sequence of Sulfurifustis variabilis.</title>
        <authorList>
            <person name="Miura A."/>
            <person name="Kojima H."/>
            <person name="Fukui M."/>
        </authorList>
    </citation>
    <scope>NUCLEOTIDE SEQUENCE [LARGE SCALE GENOMIC DNA]</scope>
    <source>
        <strain evidence="9">skN76</strain>
    </source>
</reference>
<evidence type="ECO:0000256" key="5">
    <source>
        <dbReference type="ARBA" id="ARBA00023136"/>
    </source>
</evidence>
<evidence type="ECO:0000256" key="7">
    <source>
        <dbReference type="SAM" id="Phobius"/>
    </source>
</evidence>
<comment type="similarity">
    <text evidence="6">Belongs to the sodium:neurotransmitter symporter (SNF) (TC 2.A.22) family.</text>
</comment>
<dbReference type="EMBL" id="AP014936">
    <property type="protein sequence ID" value="BAU48173.1"/>
    <property type="molecule type" value="Genomic_DNA"/>
</dbReference>
<evidence type="ECO:0000256" key="2">
    <source>
        <dbReference type="ARBA" id="ARBA00022448"/>
    </source>
</evidence>
<feature type="transmembrane region" description="Helical" evidence="7">
    <location>
        <begin position="153"/>
        <end position="172"/>
    </location>
</feature>
<dbReference type="PANTHER" id="PTHR42948:SF1">
    <property type="entry name" value="TRANSPORTER"/>
    <property type="match status" value="1"/>
</dbReference>
<dbReference type="InterPro" id="IPR047218">
    <property type="entry name" value="YocR/YhdH-like"/>
</dbReference>
<organism evidence="8 9">
    <name type="scientific">Sulfurifustis variabilis</name>
    <dbReference type="NCBI Taxonomy" id="1675686"/>
    <lineage>
        <taxon>Bacteria</taxon>
        <taxon>Pseudomonadati</taxon>
        <taxon>Pseudomonadota</taxon>
        <taxon>Gammaproteobacteria</taxon>
        <taxon>Acidiferrobacterales</taxon>
        <taxon>Acidiferrobacteraceae</taxon>
        <taxon>Sulfurifustis</taxon>
    </lineage>
</organism>
<dbReference type="RefSeq" id="WP_096460715.1">
    <property type="nucleotide sequence ID" value="NZ_AP014936.1"/>
</dbReference>
<evidence type="ECO:0000256" key="6">
    <source>
        <dbReference type="RuleBase" id="RU003732"/>
    </source>
</evidence>
<dbReference type="NCBIfam" id="NF037979">
    <property type="entry name" value="Na_transp"/>
    <property type="match status" value="1"/>
</dbReference>
<dbReference type="PROSITE" id="PS00610">
    <property type="entry name" value="NA_NEUROTRAN_SYMP_1"/>
    <property type="match status" value="1"/>
</dbReference>
<dbReference type="GO" id="GO:0016020">
    <property type="term" value="C:membrane"/>
    <property type="evidence" value="ECO:0007669"/>
    <property type="project" value="UniProtKB-SubCell"/>
</dbReference>
<evidence type="ECO:0000313" key="8">
    <source>
        <dbReference type="EMBL" id="BAU48173.1"/>
    </source>
</evidence>
<evidence type="ECO:0000256" key="4">
    <source>
        <dbReference type="ARBA" id="ARBA00022989"/>
    </source>
</evidence>
<keyword evidence="4 7" id="KW-1133">Transmembrane helix</keyword>
<feature type="transmembrane region" description="Helical" evidence="7">
    <location>
        <begin position="350"/>
        <end position="369"/>
    </location>
</feature>
<feature type="transmembrane region" description="Helical" evidence="7">
    <location>
        <begin position="45"/>
        <end position="69"/>
    </location>
</feature>
<evidence type="ECO:0000313" key="9">
    <source>
        <dbReference type="Proteomes" id="UP000218899"/>
    </source>
</evidence>
<comment type="subcellular location">
    <subcellularLocation>
        <location evidence="1">Membrane</location>
        <topology evidence="1">Multi-pass membrane protein</topology>
    </subcellularLocation>
</comment>
<feature type="transmembrane region" description="Helical" evidence="7">
    <location>
        <begin position="96"/>
        <end position="121"/>
    </location>
</feature>